<feature type="coiled-coil region" evidence="7">
    <location>
        <begin position="43"/>
        <end position="70"/>
    </location>
</feature>
<name>A0A1F7RYL4_9BACT</name>
<dbReference type="EMBL" id="MGDD01000154">
    <property type="protein sequence ID" value="OGL45947.1"/>
    <property type="molecule type" value="Genomic_DNA"/>
</dbReference>
<keyword evidence="3" id="KW-0812">Transmembrane</keyword>
<organism evidence="8 9">
    <name type="scientific">Candidatus Schekmanbacteria bacterium RBG_13_48_7</name>
    <dbReference type="NCBI Taxonomy" id="1817878"/>
    <lineage>
        <taxon>Bacteria</taxon>
        <taxon>Candidatus Schekmaniibacteriota</taxon>
    </lineage>
</organism>
<evidence type="ECO:0000256" key="3">
    <source>
        <dbReference type="ARBA" id="ARBA00022692"/>
    </source>
</evidence>
<reference evidence="8 9" key="1">
    <citation type="journal article" date="2016" name="Nat. Commun.">
        <title>Thousands of microbial genomes shed light on interconnected biogeochemical processes in an aquifer system.</title>
        <authorList>
            <person name="Anantharaman K."/>
            <person name="Brown C.T."/>
            <person name="Hug L.A."/>
            <person name="Sharon I."/>
            <person name="Castelle C.J."/>
            <person name="Probst A.J."/>
            <person name="Thomas B.C."/>
            <person name="Singh A."/>
            <person name="Wilkins M.J."/>
            <person name="Karaoz U."/>
            <person name="Brodie E.L."/>
            <person name="Williams K.H."/>
            <person name="Hubbard S.S."/>
            <person name="Banfield J.F."/>
        </authorList>
    </citation>
    <scope>NUCLEOTIDE SEQUENCE [LARGE SCALE GENOMIC DNA]</scope>
</reference>
<protein>
    <recommendedName>
        <fullName evidence="10">Cell division protein FtsB</fullName>
    </recommendedName>
</protein>
<dbReference type="Pfam" id="PF04977">
    <property type="entry name" value="DivIC"/>
    <property type="match status" value="1"/>
</dbReference>
<keyword evidence="5" id="KW-0472">Membrane</keyword>
<evidence type="ECO:0000256" key="6">
    <source>
        <dbReference type="ARBA" id="ARBA00023306"/>
    </source>
</evidence>
<evidence type="ECO:0000313" key="9">
    <source>
        <dbReference type="Proteomes" id="UP000179266"/>
    </source>
</evidence>
<dbReference type="AlphaFoldDB" id="A0A1F7RYL4"/>
<keyword evidence="6" id="KW-0131">Cell cycle</keyword>
<keyword evidence="7" id="KW-0175">Coiled coil</keyword>
<dbReference type="GO" id="GO:0043093">
    <property type="term" value="P:FtsZ-dependent cytokinesis"/>
    <property type="evidence" value="ECO:0007669"/>
    <property type="project" value="TreeGrafter"/>
</dbReference>
<keyword evidence="4" id="KW-1133">Transmembrane helix</keyword>
<evidence type="ECO:0000313" key="8">
    <source>
        <dbReference type="EMBL" id="OGL45947.1"/>
    </source>
</evidence>
<dbReference type="PANTHER" id="PTHR37485:SF1">
    <property type="entry name" value="CELL DIVISION PROTEIN FTSB"/>
    <property type="match status" value="1"/>
</dbReference>
<comment type="caution">
    <text evidence="8">The sequence shown here is derived from an EMBL/GenBank/DDBJ whole genome shotgun (WGS) entry which is preliminary data.</text>
</comment>
<evidence type="ECO:0000256" key="7">
    <source>
        <dbReference type="SAM" id="Coils"/>
    </source>
</evidence>
<dbReference type="InterPro" id="IPR007060">
    <property type="entry name" value="FtsL/DivIC"/>
</dbReference>
<evidence type="ECO:0000256" key="2">
    <source>
        <dbReference type="ARBA" id="ARBA00022618"/>
    </source>
</evidence>
<dbReference type="PANTHER" id="PTHR37485">
    <property type="entry name" value="CELL DIVISION PROTEIN FTSB"/>
    <property type="match status" value="1"/>
</dbReference>
<evidence type="ECO:0000256" key="1">
    <source>
        <dbReference type="ARBA" id="ARBA00022475"/>
    </source>
</evidence>
<proteinExistence type="predicted"/>
<evidence type="ECO:0008006" key="10">
    <source>
        <dbReference type="Google" id="ProtNLM"/>
    </source>
</evidence>
<gene>
    <name evidence="8" type="ORF">A2161_00920</name>
</gene>
<keyword evidence="2" id="KW-0132">Cell division</keyword>
<sequence length="107" mass="12555">MGTERKRIRLVLFLILFSTISITLSGIYGNGGYFRYKQLCIYENRLQDELKRIEAETSDLEHQLQELQDKEFCIEKIAREEFGLTKPGEIVIYFKETNYPGIISVKN</sequence>
<evidence type="ECO:0000256" key="5">
    <source>
        <dbReference type="ARBA" id="ARBA00023136"/>
    </source>
</evidence>
<dbReference type="GO" id="GO:0030428">
    <property type="term" value="C:cell septum"/>
    <property type="evidence" value="ECO:0007669"/>
    <property type="project" value="TreeGrafter"/>
</dbReference>
<keyword evidence="1" id="KW-1003">Cell membrane</keyword>
<dbReference type="InterPro" id="IPR023081">
    <property type="entry name" value="Cell_div_FtsB"/>
</dbReference>
<dbReference type="Proteomes" id="UP000179266">
    <property type="component" value="Unassembled WGS sequence"/>
</dbReference>
<evidence type="ECO:0000256" key="4">
    <source>
        <dbReference type="ARBA" id="ARBA00022989"/>
    </source>
</evidence>
<accession>A0A1F7RYL4</accession>